<dbReference type="SUPFAM" id="SSF143437">
    <property type="entry name" value="THUMP domain-like"/>
    <property type="match status" value="1"/>
</dbReference>
<dbReference type="Pfam" id="PF02926">
    <property type="entry name" value="THUMP"/>
    <property type="match status" value="1"/>
</dbReference>
<evidence type="ECO:0000259" key="3">
    <source>
        <dbReference type="PROSITE" id="PS51165"/>
    </source>
</evidence>
<dbReference type="Gene3D" id="3.30.2300.10">
    <property type="entry name" value="THUMP superfamily"/>
    <property type="match status" value="1"/>
</dbReference>
<evidence type="ECO:0000256" key="2">
    <source>
        <dbReference type="SAM" id="MobiDB-lite"/>
    </source>
</evidence>
<evidence type="ECO:0000256" key="1">
    <source>
        <dbReference type="PROSITE-ProRule" id="PRU00529"/>
    </source>
</evidence>
<evidence type="ECO:0000313" key="4">
    <source>
        <dbReference type="EnsemblMetazoa" id="XP_030839839"/>
    </source>
</evidence>
<feature type="compositionally biased region" description="Basic and acidic residues" evidence="2">
    <location>
        <begin position="287"/>
        <end position="296"/>
    </location>
</feature>
<dbReference type="GeneID" id="590162"/>
<dbReference type="AlphaFoldDB" id="A0A7M7NPM4"/>
<dbReference type="GO" id="GO:0003723">
    <property type="term" value="F:RNA binding"/>
    <property type="evidence" value="ECO:0000318"/>
    <property type="project" value="GO_Central"/>
</dbReference>
<dbReference type="OrthoDB" id="367221at2759"/>
<evidence type="ECO:0000313" key="5">
    <source>
        <dbReference type="Proteomes" id="UP000007110"/>
    </source>
</evidence>
<dbReference type="CTD" id="55623"/>
<dbReference type="EnsemblMetazoa" id="XM_030983978">
    <property type="protein sequence ID" value="XP_030839838"/>
    <property type="gene ID" value="LOC590162"/>
</dbReference>
<dbReference type="PANTHER" id="PTHR13452">
    <property type="entry name" value="THUMP DOMAIN CONTAINING PROTEIN 1-RELATED"/>
    <property type="match status" value="1"/>
</dbReference>
<dbReference type="Proteomes" id="UP000007110">
    <property type="component" value="Unassembled WGS sequence"/>
</dbReference>
<proteinExistence type="predicted"/>
<organism evidence="4 5">
    <name type="scientific">Strongylocentrotus purpuratus</name>
    <name type="common">Purple sea urchin</name>
    <dbReference type="NCBI Taxonomy" id="7668"/>
    <lineage>
        <taxon>Eukaryota</taxon>
        <taxon>Metazoa</taxon>
        <taxon>Echinodermata</taxon>
        <taxon>Eleutherozoa</taxon>
        <taxon>Echinozoa</taxon>
        <taxon>Echinoidea</taxon>
        <taxon>Euechinoidea</taxon>
        <taxon>Echinacea</taxon>
        <taxon>Camarodonta</taxon>
        <taxon>Echinidea</taxon>
        <taxon>Strongylocentrotidae</taxon>
        <taxon>Strongylocentrotus</taxon>
    </lineage>
</organism>
<dbReference type="CDD" id="cd11717">
    <property type="entry name" value="THUMP_THUMPD1_like"/>
    <property type="match status" value="1"/>
</dbReference>
<feature type="region of interest" description="Disordered" evidence="2">
    <location>
        <begin position="264"/>
        <end position="379"/>
    </location>
</feature>
<keyword evidence="5" id="KW-1185">Reference proteome</keyword>
<keyword evidence="1" id="KW-0694">RNA-binding</keyword>
<dbReference type="FunCoup" id="A0A7M7NPM4">
    <property type="interactions" value="1571"/>
</dbReference>
<feature type="domain" description="THUMP" evidence="3">
    <location>
        <begin position="135"/>
        <end position="245"/>
    </location>
</feature>
<dbReference type="RefSeq" id="XP_030839838.1">
    <property type="nucleotide sequence ID" value="XM_030983978.1"/>
</dbReference>
<name>A0A7M7NPM4_STRPU</name>
<dbReference type="InParanoid" id="A0A7M7NPM4"/>
<dbReference type="RefSeq" id="XP_030839839.1">
    <property type="nucleotide sequence ID" value="XM_030983979.1"/>
</dbReference>
<dbReference type="InterPro" id="IPR040183">
    <property type="entry name" value="THUMPD1-like"/>
</dbReference>
<feature type="compositionally biased region" description="Low complexity" evidence="2">
    <location>
        <begin position="318"/>
        <end position="337"/>
    </location>
</feature>
<dbReference type="PROSITE" id="PS51165">
    <property type="entry name" value="THUMP"/>
    <property type="match status" value="1"/>
</dbReference>
<sequence length="379" mass="41977">MGKMGQGKKKSYYRKSAASFRKQDRMLQAGMKGILITCSGNESKCVIEAYNLLNEYADQLYGPEKCADENEAVGGEDESEEDISDLLEKEVNALKEQHRSKVKRFRSSRTGTKNVIFIQTTGVDPHNLMHHILADLEKTKVQKTRNIQRMLPVSHSCKSFEDKIEKTAQEMIFPVFLAADVPDSTFCIMFKARNNNKIKKERIVELLAPLVLQGSSHIHKVDFDSPDYTVMVDVLGGVCCLSILKDYNRYKKYNLHLVASSDDAVTSGEGKRKRTEGEGKEEEEREEVAKKLRVGESEEVSGADMSSEESCQADEEGAGPSASSEPSEPLLSESAPATRTLINSSYENQEDSTTSNITSSSQPSTVTNCADNEVVASDS</sequence>
<dbReference type="EnsemblMetazoa" id="XM_030983979">
    <property type="protein sequence ID" value="XP_030839839"/>
    <property type="gene ID" value="LOC590162"/>
</dbReference>
<dbReference type="SMART" id="SM00981">
    <property type="entry name" value="THUMP"/>
    <property type="match status" value="1"/>
</dbReference>
<dbReference type="InterPro" id="IPR004114">
    <property type="entry name" value="THUMP_dom"/>
</dbReference>
<dbReference type="GO" id="GO:0006400">
    <property type="term" value="P:tRNA modification"/>
    <property type="evidence" value="ECO:0000318"/>
    <property type="project" value="GO_Central"/>
</dbReference>
<dbReference type="OMA" id="KRFCDQA"/>
<reference evidence="5" key="1">
    <citation type="submission" date="2015-02" db="EMBL/GenBank/DDBJ databases">
        <title>Genome sequencing for Strongylocentrotus purpuratus.</title>
        <authorList>
            <person name="Murali S."/>
            <person name="Liu Y."/>
            <person name="Vee V."/>
            <person name="English A."/>
            <person name="Wang M."/>
            <person name="Skinner E."/>
            <person name="Han Y."/>
            <person name="Muzny D.M."/>
            <person name="Worley K.C."/>
            <person name="Gibbs R.A."/>
        </authorList>
    </citation>
    <scope>NUCLEOTIDE SEQUENCE</scope>
</reference>
<dbReference type="KEGG" id="spu:590162"/>
<accession>A0A7M7NPM4</accession>
<reference evidence="4" key="2">
    <citation type="submission" date="2021-01" db="UniProtKB">
        <authorList>
            <consortium name="EnsemblMetazoa"/>
        </authorList>
    </citation>
    <scope>IDENTIFICATION</scope>
</reference>
<dbReference type="PANTHER" id="PTHR13452:SF10">
    <property type="entry name" value="THUMP DOMAIN-CONTAINING PROTEIN 1"/>
    <property type="match status" value="1"/>
</dbReference>
<protein>
    <recommendedName>
        <fullName evidence="3">THUMP domain-containing protein</fullName>
    </recommendedName>
</protein>
<feature type="compositionally biased region" description="Polar residues" evidence="2">
    <location>
        <begin position="340"/>
        <end position="370"/>
    </location>
</feature>